<evidence type="ECO:0000313" key="2">
    <source>
        <dbReference type="EMBL" id="VFQ65914.1"/>
    </source>
</evidence>
<reference evidence="2 3" key="1">
    <citation type="submission" date="2018-04" db="EMBL/GenBank/DDBJ databases">
        <authorList>
            <person name="Vogel A."/>
        </authorList>
    </citation>
    <scope>NUCLEOTIDE SEQUENCE [LARGE SCALE GENOMIC DNA]</scope>
</reference>
<organism evidence="2 3">
    <name type="scientific">Cuscuta campestris</name>
    <dbReference type="NCBI Taxonomy" id="132261"/>
    <lineage>
        <taxon>Eukaryota</taxon>
        <taxon>Viridiplantae</taxon>
        <taxon>Streptophyta</taxon>
        <taxon>Embryophyta</taxon>
        <taxon>Tracheophyta</taxon>
        <taxon>Spermatophyta</taxon>
        <taxon>Magnoliopsida</taxon>
        <taxon>eudicotyledons</taxon>
        <taxon>Gunneridae</taxon>
        <taxon>Pentapetalae</taxon>
        <taxon>asterids</taxon>
        <taxon>lamiids</taxon>
        <taxon>Solanales</taxon>
        <taxon>Convolvulaceae</taxon>
        <taxon>Cuscuteae</taxon>
        <taxon>Cuscuta</taxon>
        <taxon>Cuscuta subgen. Grammica</taxon>
        <taxon>Cuscuta sect. Cleistogrammica</taxon>
    </lineage>
</organism>
<feature type="transmembrane region" description="Helical" evidence="1">
    <location>
        <begin position="72"/>
        <end position="91"/>
    </location>
</feature>
<evidence type="ECO:0000256" key="1">
    <source>
        <dbReference type="SAM" id="Phobius"/>
    </source>
</evidence>
<feature type="transmembrane region" description="Helical" evidence="1">
    <location>
        <begin position="33"/>
        <end position="52"/>
    </location>
</feature>
<accession>A0A484KPM4</accession>
<gene>
    <name evidence="2" type="ORF">CCAM_LOCUS7690</name>
</gene>
<keyword evidence="3" id="KW-1185">Reference proteome</keyword>
<dbReference type="AlphaFoldDB" id="A0A484KPM4"/>
<sequence>MAPVLSQNYGIGSLMLGTTPSSEMNFFIQTPSFAASAAAMYSASYLLVTLKANETSSLVHIMTYMMEPIAEAYGTFIMSSFYSGVEGLWLLEKSRARFIILRTISSSVEFLLSDTPFNWGVPGGVSWDRIPCSFR</sequence>
<keyword evidence="1" id="KW-0472">Membrane</keyword>
<keyword evidence="1" id="KW-0812">Transmembrane</keyword>
<protein>
    <submittedName>
        <fullName evidence="2">Uncharacterized protein</fullName>
    </submittedName>
</protein>
<proteinExistence type="predicted"/>
<keyword evidence="1" id="KW-1133">Transmembrane helix</keyword>
<name>A0A484KPM4_9ASTE</name>
<evidence type="ECO:0000313" key="3">
    <source>
        <dbReference type="Proteomes" id="UP000595140"/>
    </source>
</evidence>
<dbReference type="Proteomes" id="UP000595140">
    <property type="component" value="Unassembled WGS sequence"/>
</dbReference>
<dbReference type="EMBL" id="OOIL02000506">
    <property type="protein sequence ID" value="VFQ65914.1"/>
    <property type="molecule type" value="Genomic_DNA"/>
</dbReference>